<name>A0A210QKV8_MIZYE</name>
<gene>
    <name evidence="1" type="ORF">KP79_PYT16934</name>
</gene>
<evidence type="ECO:0000313" key="2">
    <source>
        <dbReference type="Proteomes" id="UP000242188"/>
    </source>
</evidence>
<dbReference type="EMBL" id="NEDP02003185">
    <property type="protein sequence ID" value="OWF49261.1"/>
    <property type="molecule type" value="Genomic_DNA"/>
</dbReference>
<accession>A0A210QKV8</accession>
<evidence type="ECO:0000313" key="1">
    <source>
        <dbReference type="EMBL" id="OWF49261.1"/>
    </source>
</evidence>
<proteinExistence type="predicted"/>
<sequence>MLGRSTHIRTVDQCWDGRLILELSINAETADPYSNGRSMLGRLTHIRAVDQCWDGRPILEQSTNAGTADPYSNGQSMLGRRIDEKCNYMCSLL</sequence>
<dbReference type="AlphaFoldDB" id="A0A210QKV8"/>
<comment type="caution">
    <text evidence="1">The sequence shown here is derived from an EMBL/GenBank/DDBJ whole genome shotgun (WGS) entry which is preliminary data.</text>
</comment>
<reference evidence="1 2" key="1">
    <citation type="journal article" date="2017" name="Nat. Ecol. Evol.">
        <title>Scallop genome provides insights into evolution of bilaterian karyotype and development.</title>
        <authorList>
            <person name="Wang S."/>
            <person name="Zhang J."/>
            <person name="Jiao W."/>
            <person name="Li J."/>
            <person name="Xun X."/>
            <person name="Sun Y."/>
            <person name="Guo X."/>
            <person name="Huan P."/>
            <person name="Dong B."/>
            <person name="Zhang L."/>
            <person name="Hu X."/>
            <person name="Sun X."/>
            <person name="Wang J."/>
            <person name="Zhao C."/>
            <person name="Wang Y."/>
            <person name="Wang D."/>
            <person name="Huang X."/>
            <person name="Wang R."/>
            <person name="Lv J."/>
            <person name="Li Y."/>
            <person name="Zhang Z."/>
            <person name="Liu B."/>
            <person name="Lu W."/>
            <person name="Hui Y."/>
            <person name="Liang J."/>
            <person name="Zhou Z."/>
            <person name="Hou R."/>
            <person name="Li X."/>
            <person name="Liu Y."/>
            <person name="Li H."/>
            <person name="Ning X."/>
            <person name="Lin Y."/>
            <person name="Zhao L."/>
            <person name="Xing Q."/>
            <person name="Dou J."/>
            <person name="Li Y."/>
            <person name="Mao J."/>
            <person name="Guo H."/>
            <person name="Dou H."/>
            <person name="Li T."/>
            <person name="Mu C."/>
            <person name="Jiang W."/>
            <person name="Fu Q."/>
            <person name="Fu X."/>
            <person name="Miao Y."/>
            <person name="Liu J."/>
            <person name="Yu Q."/>
            <person name="Li R."/>
            <person name="Liao H."/>
            <person name="Li X."/>
            <person name="Kong Y."/>
            <person name="Jiang Z."/>
            <person name="Chourrout D."/>
            <person name="Li R."/>
            <person name="Bao Z."/>
        </authorList>
    </citation>
    <scope>NUCLEOTIDE SEQUENCE [LARGE SCALE GENOMIC DNA]</scope>
    <source>
        <strain evidence="1 2">PY_sf001</strain>
    </source>
</reference>
<dbReference type="Proteomes" id="UP000242188">
    <property type="component" value="Unassembled WGS sequence"/>
</dbReference>
<keyword evidence="2" id="KW-1185">Reference proteome</keyword>
<organism evidence="1 2">
    <name type="scientific">Mizuhopecten yessoensis</name>
    <name type="common">Japanese scallop</name>
    <name type="synonym">Patinopecten yessoensis</name>
    <dbReference type="NCBI Taxonomy" id="6573"/>
    <lineage>
        <taxon>Eukaryota</taxon>
        <taxon>Metazoa</taxon>
        <taxon>Spiralia</taxon>
        <taxon>Lophotrochozoa</taxon>
        <taxon>Mollusca</taxon>
        <taxon>Bivalvia</taxon>
        <taxon>Autobranchia</taxon>
        <taxon>Pteriomorphia</taxon>
        <taxon>Pectinida</taxon>
        <taxon>Pectinoidea</taxon>
        <taxon>Pectinidae</taxon>
        <taxon>Mizuhopecten</taxon>
    </lineage>
</organism>
<protein>
    <submittedName>
        <fullName evidence="1">Uncharacterized protein</fullName>
    </submittedName>
</protein>